<dbReference type="KEGG" id="clup:CLUP02_16228"/>
<proteinExistence type="predicted"/>
<protein>
    <submittedName>
        <fullName evidence="2">Uncharacterized protein</fullName>
    </submittedName>
</protein>
<dbReference type="RefSeq" id="XP_049152299.1">
    <property type="nucleotide sequence ID" value="XM_049295152.1"/>
</dbReference>
<evidence type="ECO:0000313" key="2">
    <source>
        <dbReference type="EMBL" id="UQC90698.1"/>
    </source>
</evidence>
<gene>
    <name evidence="2" type="ORF">CLUP02_16228</name>
</gene>
<name>A0A9Q8WP07_9PEZI</name>
<sequence>MPHARTHARQCEQPRHSSAQRRKGRLSIWSSNVDSLEPACVVQPMPPSPRPPLAVDVQVGIRTEGGVLKA</sequence>
<feature type="region of interest" description="Disordered" evidence="1">
    <location>
        <begin position="1"/>
        <end position="24"/>
    </location>
</feature>
<dbReference type="EMBL" id="CP019481">
    <property type="protein sequence ID" value="UQC90698.1"/>
    <property type="molecule type" value="Genomic_DNA"/>
</dbReference>
<dbReference type="AlphaFoldDB" id="A0A9Q8WP07"/>
<reference evidence="2" key="1">
    <citation type="journal article" date="2021" name="Mol. Plant Microbe Interact.">
        <title>Complete Genome Sequence of the Plant-Pathogenic Fungus Colletotrichum lupini.</title>
        <authorList>
            <person name="Baroncelli R."/>
            <person name="Pensec F."/>
            <person name="Da Lio D."/>
            <person name="Boufleur T."/>
            <person name="Vicente I."/>
            <person name="Sarrocco S."/>
            <person name="Picot A."/>
            <person name="Baraldi E."/>
            <person name="Sukno S."/>
            <person name="Thon M."/>
            <person name="Le Floch G."/>
        </authorList>
    </citation>
    <scope>NUCLEOTIDE SEQUENCE</scope>
    <source>
        <strain evidence="2">IMI 504893</strain>
    </source>
</reference>
<evidence type="ECO:0000313" key="3">
    <source>
        <dbReference type="Proteomes" id="UP000830671"/>
    </source>
</evidence>
<accession>A0A9Q8WP07</accession>
<organism evidence="2 3">
    <name type="scientific">Colletotrichum lupini</name>
    <dbReference type="NCBI Taxonomy" id="145971"/>
    <lineage>
        <taxon>Eukaryota</taxon>
        <taxon>Fungi</taxon>
        <taxon>Dikarya</taxon>
        <taxon>Ascomycota</taxon>
        <taxon>Pezizomycotina</taxon>
        <taxon>Sordariomycetes</taxon>
        <taxon>Hypocreomycetidae</taxon>
        <taxon>Glomerellales</taxon>
        <taxon>Glomerellaceae</taxon>
        <taxon>Colletotrichum</taxon>
        <taxon>Colletotrichum acutatum species complex</taxon>
    </lineage>
</organism>
<dbReference type="GeneID" id="73350162"/>
<keyword evidence="3" id="KW-1185">Reference proteome</keyword>
<evidence type="ECO:0000256" key="1">
    <source>
        <dbReference type="SAM" id="MobiDB-lite"/>
    </source>
</evidence>
<dbReference type="Proteomes" id="UP000830671">
    <property type="component" value="Chromosome 9"/>
</dbReference>